<dbReference type="EMBL" id="LCZI01001691">
    <property type="protein sequence ID" value="KKZ59049.1"/>
    <property type="molecule type" value="Genomic_DNA"/>
</dbReference>
<evidence type="ECO:0000313" key="1">
    <source>
        <dbReference type="EMBL" id="KKZ59049.1"/>
    </source>
</evidence>
<reference evidence="2" key="1">
    <citation type="journal article" date="2015" name="PLoS Genet.">
        <title>The dynamic genome and transcriptome of the human fungal pathogen Blastomyces and close relative Emmonsia.</title>
        <authorList>
            <person name="Munoz J.F."/>
            <person name="Gauthier G.M."/>
            <person name="Desjardins C.A."/>
            <person name="Gallo J.E."/>
            <person name="Holder J."/>
            <person name="Sullivan T.D."/>
            <person name="Marty A.J."/>
            <person name="Carmen J.C."/>
            <person name="Chen Z."/>
            <person name="Ding L."/>
            <person name="Gujja S."/>
            <person name="Magrini V."/>
            <person name="Misas E."/>
            <person name="Mitreva M."/>
            <person name="Priest M."/>
            <person name="Saif S."/>
            <person name="Whiston E.A."/>
            <person name="Young S."/>
            <person name="Zeng Q."/>
            <person name="Goldman W.E."/>
            <person name="Mardis E.R."/>
            <person name="Taylor J.W."/>
            <person name="McEwen J.G."/>
            <person name="Clay O.K."/>
            <person name="Klein B.S."/>
            <person name="Cuomo C.A."/>
        </authorList>
    </citation>
    <scope>NUCLEOTIDE SEQUENCE [LARGE SCALE GENOMIC DNA]</scope>
    <source>
        <strain evidence="2">UAMH 3008</strain>
    </source>
</reference>
<accession>A0A0G2HNT0</accession>
<comment type="caution">
    <text evidence="1">The sequence shown here is derived from an EMBL/GenBank/DDBJ whole genome shotgun (WGS) entry which is preliminary data.</text>
</comment>
<dbReference type="VEuPathDB" id="FungiDB:EMCG_00917"/>
<proteinExistence type="predicted"/>
<dbReference type="AlphaFoldDB" id="A0A0G2HNT0"/>
<sequence length="370" mass="42144">MMSTTCFRAQSADVIDGFSVESIDNQTMPSSTAVQMQAASSVNNNDEFSTLMQDSAVTEIAAEEVEFFNQNTIIFNTLNELQLKLQIFCIECEKAKIECDNLCLCLKLMKHQSNHLNQFNQSNSNLSNSLNSSIFHLHDQASEDFIKRLQNLCIKLLKIDYAMSDWQILNILYKELSECLHEFIQIKIEIKCMFKAVAVILNIDILLDEISTCLPAEINQSKSIDFFKLKSKDDIKPNKSPTCQQSCGRHCCQSRSCSHCCRRSQFNTTHSNINTTPANTTTPINITISTSECCSYCRRHGHEDSSCHYKNPHMCNEAWCHDNRHLIDHFKAQHEKYTKNSPNLIDNQDTSIQYASAAIPMGLNSFQIVY</sequence>
<gene>
    <name evidence="1" type="ORF">EMCG_00917</name>
</gene>
<dbReference type="Proteomes" id="UP000034164">
    <property type="component" value="Unassembled WGS sequence"/>
</dbReference>
<evidence type="ECO:0000313" key="2">
    <source>
        <dbReference type="Proteomes" id="UP000034164"/>
    </source>
</evidence>
<organism evidence="1 2">
    <name type="scientific">[Emmonsia] crescens</name>
    <dbReference type="NCBI Taxonomy" id="73230"/>
    <lineage>
        <taxon>Eukaryota</taxon>
        <taxon>Fungi</taxon>
        <taxon>Dikarya</taxon>
        <taxon>Ascomycota</taxon>
        <taxon>Pezizomycotina</taxon>
        <taxon>Eurotiomycetes</taxon>
        <taxon>Eurotiomycetidae</taxon>
        <taxon>Onygenales</taxon>
        <taxon>Ajellomycetaceae</taxon>
        <taxon>Emergomyces</taxon>
    </lineage>
</organism>
<protein>
    <submittedName>
        <fullName evidence="1">Uncharacterized protein</fullName>
    </submittedName>
</protein>
<name>A0A0G2HNT0_9EURO</name>